<feature type="compositionally biased region" description="Basic and acidic residues" evidence="1">
    <location>
        <begin position="879"/>
        <end position="895"/>
    </location>
</feature>
<name>A0A1R1XSD8_9FUNG</name>
<feature type="compositionally biased region" description="Basic and acidic residues" evidence="1">
    <location>
        <begin position="785"/>
        <end position="794"/>
    </location>
</feature>
<feature type="region of interest" description="Disordered" evidence="1">
    <location>
        <begin position="879"/>
        <end position="951"/>
    </location>
</feature>
<feature type="compositionally biased region" description="Polar residues" evidence="1">
    <location>
        <begin position="1166"/>
        <end position="1178"/>
    </location>
</feature>
<feature type="compositionally biased region" description="Polar residues" evidence="1">
    <location>
        <begin position="1202"/>
        <end position="1217"/>
    </location>
</feature>
<keyword evidence="3" id="KW-1185">Reference proteome</keyword>
<dbReference type="Proteomes" id="UP000187429">
    <property type="component" value="Unassembled WGS sequence"/>
</dbReference>
<feature type="compositionally biased region" description="Basic and acidic residues" evidence="1">
    <location>
        <begin position="168"/>
        <end position="187"/>
    </location>
</feature>
<feature type="compositionally biased region" description="Basic residues" evidence="1">
    <location>
        <begin position="795"/>
        <end position="810"/>
    </location>
</feature>
<dbReference type="OrthoDB" id="2148641at2759"/>
<feature type="compositionally biased region" description="Polar residues" evidence="1">
    <location>
        <begin position="42"/>
        <end position="54"/>
    </location>
</feature>
<feature type="compositionally biased region" description="Low complexity" evidence="1">
    <location>
        <begin position="1488"/>
        <end position="1501"/>
    </location>
</feature>
<feature type="compositionally biased region" description="Low complexity" evidence="1">
    <location>
        <begin position="69"/>
        <end position="83"/>
    </location>
</feature>
<feature type="region of interest" description="Disordered" evidence="1">
    <location>
        <begin position="24"/>
        <end position="94"/>
    </location>
</feature>
<accession>A0A1R1XSD8</accession>
<feature type="compositionally biased region" description="Low complexity" evidence="1">
    <location>
        <begin position="1334"/>
        <end position="1346"/>
    </location>
</feature>
<organism evidence="2 3">
    <name type="scientific">Smittium culicis</name>
    <dbReference type="NCBI Taxonomy" id="133412"/>
    <lineage>
        <taxon>Eukaryota</taxon>
        <taxon>Fungi</taxon>
        <taxon>Fungi incertae sedis</taxon>
        <taxon>Zoopagomycota</taxon>
        <taxon>Kickxellomycotina</taxon>
        <taxon>Harpellomycetes</taxon>
        <taxon>Harpellales</taxon>
        <taxon>Legeriomycetaceae</taxon>
        <taxon>Smittium</taxon>
    </lineage>
</organism>
<feature type="region of interest" description="Disordered" evidence="1">
    <location>
        <begin position="1488"/>
        <end position="1522"/>
    </location>
</feature>
<proteinExistence type="predicted"/>
<sequence length="1522" mass="170729">MSTDLDLDSQAILHGLVYLDRHNQLPPEGLDYINSNDEKRPNSNPDSKGNSAAQTEMHDSNKKPTIPENKPNSSKQSSNSASEKNLKSDMGLDSSETQHAIATLKIETSAVMKELARFRACDDETISCFYCREWAQWVYRKQVVITNGSINSNSSGGGGKRKKKGNASRHDQSISLNKEESDDRELKRAMRDKLKSVKELCNSLRQLVSNVEISEKKPDSSFNAENELIPSQCSSPLIGSSEKNLSEVNFFEKAKSINPNLSGDSLIESIVENVEKWIGGYKFPLADAYKDLVFEFPTDAFPYEEHQDPLDPALLLPTLHVTKTYISLSSSDFALLGNITSELIATHTYPTCQHNKAEHPTPSELETQRVIFNSQLAKYRKEYVSNYEREMDPVWQITQLLLKSIQRIEAMRVRLFTRGCHTNMQQFIQSIYDKTLPFTEFWSKSTANFNRNTKATQETVDELDSFFYTHLKNVSDVSSSWSKTFLESYYGVAREFVRELETILGECITMCDRRALGLKYPPPLTLEPQLEVARRTISQLQPSLCNRIDNIQSMLKVRSTLVNDEIEEVRKMWSFDPNLPFNKAVSARLDRAAQKDLRKKMKRIEFLQHSGVISWSMQEMEQLLASSDVAKVAVDCLELLITEAEILERAVGQVFARKLESTTEELREQRQDIMDDFTEGLLTGREELAGIIGKLLLKEAWRILEANISLQRQHDLLGGRSKKGKSGGNRNSDSRISNKAFNSEHSTKIKLLASGLTQSHDLINNLDGVITSDKIAEISVTGEAFPHENSQESRKKSKNKKKKKKSKTRAKSSSSQADSATAENNSADERNEDLVASDNETSNVNDSYFMPLASNFNEDESIEPTETKKIELNEIQDLKHKLNDNEDPNIEKDTHQLSTNSKIDEDSLPQDQISEQPQDSLIQSAPTSTNSDTVLQSNVKQSSPSLNADTLPIHKTVDPLLNSVDMRYGNNPEQSQLTENEDTDEVLESADIISQPSVSTRPGTPGIDDIKIMSHSDLIDLATHLLQQKKTIQKNLLNLKSQSNKLSIDYKNISLEVAEVFINSQTRQAESLVISEAMIMMEKEAMKWKLAYEDLYSKFSSNEPLTKDPASTLESSIKSDERSFRDALKLMNQKPTNFLDNALPENLDNSNTSFLNSTISNSSFIPHNPISGSSHKTPSSSNADSSALSQLKKTGLQDSGLEKNTQNLGFNKDTNSSIATPSIGQFETINSELLAQSFPNTQHSTKDNFNSIINSAFIQNPILDSKNNTVAQSDVISKNENVLQNNSNSSTPDAGKVQAINDSFNKNAFDIKDSQLETFADHQQNQNKHHEVLHQQQQQQQQHHQQQQIVNYPFPLNWNPYYQNSPSISSNMMVYPQYSQHNQIPFLQPGLNNINRGLMGLQNDQNFINRGQNFIHGNSSNGLENNSGAFSNVPMNISQQYQQNGSIDPLLPLQLQMQMQMNLGLDSNSSNLKQNSLLHLNGNAASLNMNASSNPNRNNFNIDGDDRSTPIGANIPQSALSN</sequence>
<feature type="region of interest" description="Disordered" evidence="1">
    <location>
        <begin position="148"/>
        <end position="187"/>
    </location>
</feature>
<dbReference type="EMBL" id="LSSM01003552">
    <property type="protein sequence ID" value="OMJ17560.1"/>
    <property type="molecule type" value="Genomic_DNA"/>
</dbReference>
<comment type="caution">
    <text evidence="2">The sequence shown here is derived from an EMBL/GenBank/DDBJ whole genome shotgun (WGS) entry which is preliminary data.</text>
</comment>
<feature type="compositionally biased region" description="Polar residues" evidence="1">
    <location>
        <begin position="909"/>
        <end position="948"/>
    </location>
</feature>
<feature type="region of interest" description="Disordered" evidence="1">
    <location>
        <begin position="1323"/>
        <end position="1346"/>
    </location>
</feature>
<reference evidence="3" key="1">
    <citation type="submission" date="2017-01" db="EMBL/GenBank/DDBJ databases">
        <authorList>
            <person name="Wang Y."/>
            <person name="White M."/>
            <person name="Kvist S."/>
            <person name="Moncalvo J.-M."/>
        </authorList>
    </citation>
    <scope>NUCLEOTIDE SEQUENCE [LARGE SCALE GENOMIC DNA]</scope>
    <source>
        <strain evidence="3">ID-206-W2</strain>
    </source>
</reference>
<protein>
    <submittedName>
        <fullName evidence="2">Uncharacterized protein</fullName>
    </submittedName>
</protein>
<feature type="compositionally biased region" description="Low complexity" evidence="1">
    <location>
        <begin position="1179"/>
        <end position="1189"/>
    </location>
</feature>
<evidence type="ECO:0000313" key="2">
    <source>
        <dbReference type="EMBL" id="OMJ17560.1"/>
    </source>
</evidence>
<evidence type="ECO:0000313" key="3">
    <source>
        <dbReference type="Proteomes" id="UP000187429"/>
    </source>
</evidence>
<gene>
    <name evidence="2" type="ORF">AYI69_g7376</name>
</gene>
<evidence type="ECO:0000256" key="1">
    <source>
        <dbReference type="SAM" id="MobiDB-lite"/>
    </source>
</evidence>
<feature type="region of interest" description="Disordered" evidence="1">
    <location>
        <begin position="718"/>
        <end position="741"/>
    </location>
</feature>
<feature type="region of interest" description="Disordered" evidence="1">
    <location>
        <begin position="1166"/>
        <end position="1217"/>
    </location>
</feature>
<feature type="region of interest" description="Disordered" evidence="1">
    <location>
        <begin position="785"/>
        <end position="831"/>
    </location>
</feature>